<comment type="caution">
    <text evidence="4">The sequence shown here is derived from an EMBL/GenBank/DDBJ whole genome shotgun (WGS) entry which is preliminary data.</text>
</comment>
<dbReference type="Gene3D" id="1.10.10.60">
    <property type="entry name" value="Homeodomain-like"/>
    <property type="match status" value="1"/>
</dbReference>
<evidence type="ECO:0000313" key="5">
    <source>
        <dbReference type="Proteomes" id="UP000499080"/>
    </source>
</evidence>
<feature type="domain" description="HTH CENPB-type" evidence="3">
    <location>
        <begin position="1"/>
        <end position="72"/>
    </location>
</feature>
<dbReference type="PANTHER" id="PTHR19303:SF27">
    <property type="entry name" value="HTH CENPB-TYPE DOMAIN-CONTAINING PROTEIN"/>
    <property type="match status" value="1"/>
</dbReference>
<accession>A0A4Y2DE35</accession>
<dbReference type="AlphaFoldDB" id="A0A4Y2DE35"/>
<dbReference type="GO" id="GO:0005634">
    <property type="term" value="C:nucleus"/>
    <property type="evidence" value="ECO:0007669"/>
    <property type="project" value="UniProtKB-SubCell"/>
</dbReference>
<dbReference type="PANTHER" id="PTHR19303">
    <property type="entry name" value="TRANSPOSON"/>
    <property type="match status" value="1"/>
</dbReference>
<name>A0A4Y2DE35_ARAVE</name>
<dbReference type="InterPro" id="IPR050863">
    <property type="entry name" value="CenT-Element_Derived"/>
</dbReference>
<dbReference type="EMBL" id="BGPR01000354">
    <property type="protein sequence ID" value="GBM15072.1"/>
    <property type="molecule type" value="Genomic_DNA"/>
</dbReference>
<evidence type="ECO:0000259" key="3">
    <source>
        <dbReference type="PROSITE" id="PS51253"/>
    </source>
</evidence>
<dbReference type="Proteomes" id="UP000499080">
    <property type="component" value="Unassembled WGS sequence"/>
</dbReference>
<dbReference type="SUPFAM" id="SSF46689">
    <property type="entry name" value="Homeodomain-like"/>
    <property type="match status" value="1"/>
</dbReference>
<dbReference type="SMART" id="SM00674">
    <property type="entry name" value="CENPB"/>
    <property type="match status" value="1"/>
</dbReference>
<proteinExistence type="predicted"/>
<evidence type="ECO:0000313" key="4">
    <source>
        <dbReference type="EMBL" id="GBM15072.1"/>
    </source>
</evidence>
<evidence type="ECO:0000256" key="1">
    <source>
        <dbReference type="ARBA" id="ARBA00004123"/>
    </source>
</evidence>
<protein>
    <recommendedName>
        <fullName evidence="3">HTH CENPB-type domain-containing protein</fullName>
    </recommendedName>
</protein>
<sequence>MEKLLMVWVTEKQLKGDTLTQGIICEKARAIYGDLLNQTPRTSTDEASEDSFKANRVWFDNFRKKTGIHSVVRHGEAASSEPEGEDTISTSERKEILGMWERVSQFVEKKHPEKVATSRASELYNDTCLAHFRSILQGRKKQTSLDSFFLIQRKRQRPVKRKAVTKFKHTVAFKLCQEKKLPLDCVRRRNPPLKQSDEWCTVTECIVPN</sequence>
<comment type="subcellular location">
    <subcellularLocation>
        <location evidence="1">Nucleus</location>
    </subcellularLocation>
</comment>
<dbReference type="InterPro" id="IPR006600">
    <property type="entry name" value="HTH_CenpB_DNA-bd_dom"/>
</dbReference>
<dbReference type="OrthoDB" id="7607518at2759"/>
<evidence type="ECO:0000256" key="2">
    <source>
        <dbReference type="ARBA" id="ARBA00023125"/>
    </source>
</evidence>
<reference evidence="4 5" key="1">
    <citation type="journal article" date="2019" name="Sci. Rep.">
        <title>Orb-weaving spider Araneus ventricosus genome elucidates the spidroin gene catalogue.</title>
        <authorList>
            <person name="Kono N."/>
            <person name="Nakamura H."/>
            <person name="Ohtoshi R."/>
            <person name="Moran D.A.P."/>
            <person name="Shinohara A."/>
            <person name="Yoshida Y."/>
            <person name="Fujiwara M."/>
            <person name="Mori M."/>
            <person name="Tomita M."/>
            <person name="Arakawa K."/>
        </authorList>
    </citation>
    <scope>NUCLEOTIDE SEQUENCE [LARGE SCALE GENOMIC DNA]</scope>
</reference>
<dbReference type="InterPro" id="IPR009057">
    <property type="entry name" value="Homeodomain-like_sf"/>
</dbReference>
<dbReference type="GO" id="GO:0003677">
    <property type="term" value="F:DNA binding"/>
    <property type="evidence" value="ECO:0007669"/>
    <property type="project" value="UniProtKB-KW"/>
</dbReference>
<dbReference type="PROSITE" id="PS51253">
    <property type="entry name" value="HTH_CENPB"/>
    <property type="match status" value="1"/>
</dbReference>
<keyword evidence="2" id="KW-0238">DNA-binding</keyword>
<keyword evidence="5" id="KW-1185">Reference proteome</keyword>
<dbReference type="Pfam" id="PF03221">
    <property type="entry name" value="HTH_Tnp_Tc5"/>
    <property type="match status" value="1"/>
</dbReference>
<gene>
    <name evidence="4" type="ORF">AVEN_150089_1</name>
</gene>
<organism evidence="4 5">
    <name type="scientific">Araneus ventricosus</name>
    <name type="common">Orbweaver spider</name>
    <name type="synonym">Epeira ventricosa</name>
    <dbReference type="NCBI Taxonomy" id="182803"/>
    <lineage>
        <taxon>Eukaryota</taxon>
        <taxon>Metazoa</taxon>
        <taxon>Ecdysozoa</taxon>
        <taxon>Arthropoda</taxon>
        <taxon>Chelicerata</taxon>
        <taxon>Arachnida</taxon>
        <taxon>Araneae</taxon>
        <taxon>Araneomorphae</taxon>
        <taxon>Entelegynae</taxon>
        <taxon>Araneoidea</taxon>
        <taxon>Araneidae</taxon>
        <taxon>Araneus</taxon>
    </lineage>
</organism>